<dbReference type="GO" id="GO:0016987">
    <property type="term" value="F:sigma factor activity"/>
    <property type="evidence" value="ECO:0007669"/>
    <property type="project" value="UniProtKB-KW"/>
</dbReference>
<dbReference type="PANTHER" id="PTHR43133:SF8">
    <property type="entry name" value="RNA POLYMERASE SIGMA FACTOR HI_1459-RELATED"/>
    <property type="match status" value="1"/>
</dbReference>
<dbReference type="SUPFAM" id="SSF88946">
    <property type="entry name" value="Sigma2 domain of RNA polymerase sigma factors"/>
    <property type="match status" value="1"/>
</dbReference>
<protein>
    <submittedName>
        <fullName evidence="8">RNA polymerase sigma factor</fullName>
    </submittedName>
</protein>
<dbReference type="SUPFAM" id="SSF88659">
    <property type="entry name" value="Sigma3 and sigma4 domains of RNA polymerase sigma factors"/>
    <property type="match status" value="1"/>
</dbReference>
<keyword evidence="3" id="KW-0731">Sigma factor</keyword>
<comment type="caution">
    <text evidence="8">The sequence shown here is derived from an EMBL/GenBank/DDBJ whole genome shotgun (WGS) entry which is preliminary data.</text>
</comment>
<sequence>MGRANLSTGRSGNVLRGCDQPAACARRTHGQEPDVAGGDELVSLYDTHARPLHRYLAARVGSQLADDLVADAFLAMWAQRDRFDPERGNAKSLLYGVATKLASNHARAEERRLRAWTRSGARDLPIAAPDERLTESLDAGVLAGRLSPELAALKAEQRDVLLLVAWADPSVTEAAEALDIPVATARTRLHRARTRLKTFIQAREGSNA</sequence>
<dbReference type="InterPro" id="IPR036388">
    <property type="entry name" value="WH-like_DNA-bd_sf"/>
</dbReference>
<evidence type="ECO:0000256" key="1">
    <source>
        <dbReference type="ARBA" id="ARBA00010641"/>
    </source>
</evidence>
<proteinExistence type="inferred from homology"/>
<keyword evidence="9" id="KW-1185">Reference proteome</keyword>
<keyword evidence="4" id="KW-0238">DNA-binding</keyword>
<evidence type="ECO:0000256" key="5">
    <source>
        <dbReference type="ARBA" id="ARBA00023163"/>
    </source>
</evidence>
<dbReference type="InterPro" id="IPR013324">
    <property type="entry name" value="RNA_pol_sigma_r3/r4-like"/>
</dbReference>
<dbReference type="Pfam" id="PF04542">
    <property type="entry name" value="Sigma70_r2"/>
    <property type="match status" value="1"/>
</dbReference>
<dbReference type="AlphaFoldDB" id="A0A5B2XG91"/>
<dbReference type="InterPro" id="IPR014284">
    <property type="entry name" value="RNA_pol_sigma-70_dom"/>
</dbReference>
<feature type="domain" description="RNA polymerase sigma-70 region 2" evidence="6">
    <location>
        <begin position="44"/>
        <end position="111"/>
    </location>
</feature>
<evidence type="ECO:0000259" key="6">
    <source>
        <dbReference type="Pfam" id="PF04542"/>
    </source>
</evidence>
<reference evidence="8 9" key="1">
    <citation type="submission" date="2019-09" db="EMBL/GenBank/DDBJ databases">
        <title>Goodfellowia gen. nov., a new genus of the Pseudonocardineae related to Actinoalloteichus, containing Goodfellowia coeruleoviolacea gen. nov., comb. nov. gen. nov., comb. nov.</title>
        <authorList>
            <person name="Labeda D."/>
        </authorList>
    </citation>
    <scope>NUCLEOTIDE SEQUENCE [LARGE SCALE GENOMIC DNA]</scope>
    <source>
        <strain evidence="8 9">AN110305</strain>
    </source>
</reference>
<keyword evidence="2" id="KW-0805">Transcription regulation</keyword>
<dbReference type="PANTHER" id="PTHR43133">
    <property type="entry name" value="RNA POLYMERASE ECF-TYPE SIGMA FACTO"/>
    <property type="match status" value="1"/>
</dbReference>
<gene>
    <name evidence="8" type="ORF">F0L68_13925</name>
</gene>
<dbReference type="Gene3D" id="1.10.10.10">
    <property type="entry name" value="Winged helix-like DNA-binding domain superfamily/Winged helix DNA-binding domain"/>
    <property type="match status" value="1"/>
</dbReference>
<dbReference type="Pfam" id="PF08281">
    <property type="entry name" value="Sigma70_r4_2"/>
    <property type="match status" value="1"/>
</dbReference>
<dbReference type="Proteomes" id="UP000323454">
    <property type="component" value="Unassembled WGS sequence"/>
</dbReference>
<dbReference type="Gene3D" id="1.10.1740.10">
    <property type="match status" value="1"/>
</dbReference>
<dbReference type="GO" id="GO:0006352">
    <property type="term" value="P:DNA-templated transcription initiation"/>
    <property type="evidence" value="ECO:0007669"/>
    <property type="project" value="InterPro"/>
</dbReference>
<dbReference type="InterPro" id="IPR013325">
    <property type="entry name" value="RNA_pol_sigma_r2"/>
</dbReference>
<dbReference type="OrthoDB" id="5518337at2"/>
<accession>A0A5B2XG91</accession>
<reference evidence="8 9" key="2">
    <citation type="submission" date="2019-09" db="EMBL/GenBank/DDBJ databases">
        <authorList>
            <person name="Jin C."/>
        </authorList>
    </citation>
    <scope>NUCLEOTIDE SEQUENCE [LARGE SCALE GENOMIC DNA]</scope>
    <source>
        <strain evidence="8 9">AN110305</strain>
    </source>
</reference>
<evidence type="ECO:0000313" key="9">
    <source>
        <dbReference type="Proteomes" id="UP000323454"/>
    </source>
</evidence>
<dbReference type="InterPro" id="IPR039425">
    <property type="entry name" value="RNA_pol_sigma-70-like"/>
</dbReference>
<evidence type="ECO:0000256" key="4">
    <source>
        <dbReference type="ARBA" id="ARBA00023125"/>
    </source>
</evidence>
<evidence type="ECO:0000313" key="8">
    <source>
        <dbReference type="EMBL" id="KAA2262363.1"/>
    </source>
</evidence>
<organism evidence="8 9">
    <name type="scientific">Solihabitans fulvus</name>
    <dbReference type="NCBI Taxonomy" id="1892852"/>
    <lineage>
        <taxon>Bacteria</taxon>
        <taxon>Bacillati</taxon>
        <taxon>Actinomycetota</taxon>
        <taxon>Actinomycetes</taxon>
        <taxon>Pseudonocardiales</taxon>
        <taxon>Pseudonocardiaceae</taxon>
        <taxon>Solihabitans</taxon>
    </lineage>
</organism>
<evidence type="ECO:0000256" key="3">
    <source>
        <dbReference type="ARBA" id="ARBA00023082"/>
    </source>
</evidence>
<dbReference type="EMBL" id="VUOB01000022">
    <property type="protein sequence ID" value="KAA2262363.1"/>
    <property type="molecule type" value="Genomic_DNA"/>
</dbReference>
<dbReference type="InterPro" id="IPR013249">
    <property type="entry name" value="RNA_pol_sigma70_r4_t2"/>
</dbReference>
<dbReference type="CDD" id="cd06171">
    <property type="entry name" value="Sigma70_r4"/>
    <property type="match status" value="1"/>
</dbReference>
<keyword evidence="5" id="KW-0804">Transcription</keyword>
<feature type="domain" description="RNA polymerase sigma factor 70 region 4 type 2" evidence="7">
    <location>
        <begin position="150"/>
        <end position="196"/>
    </location>
</feature>
<comment type="similarity">
    <text evidence="1">Belongs to the sigma-70 factor family. ECF subfamily.</text>
</comment>
<evidence type="ECO:0000256" key="2">
    <source>
        <dbReference type="ARBA" id="ARBA00023015"/>
    </source>
</evidence>
<dbReference type="GO" id="GO:0003677">
    <property type="term" value="F:DNA binding"/>
    <property type="evidence" value="ECO:0007669"/>
    <property type="project" value="UniProtKB-KW"/>
</dbReference>
<name>A0A5B2XG91_9PSEU</name>
<dbReference type="NCBIfam" id="TIGR02937">
    <property type="entry name" value="sigma70-ECF"/>
    <property type="match status" value="1"/>
</dbReference>
<evidence type="ECO:0000259" key="7">
    <source>
        <dbReference type="Pfam" id="PF08281"/>
    </source>
</evidence>
<dbReference type="InterPro" id="IPR007627">
    <property type="entry name" value="RNA_pol_sigma70_r2"/>
</dbReference>